<accession>C2JU18</accession>
<dbReference type="InterPro" id="IPR036412">
    <property type="entry name" value="HAD-like_sf"/>
</dbReference>
<dbReference type="SFLD" id="SFLDS00003">
    <property type="entry name" value="Haloacid_Dehalogenase"/>
    <property type="match status" value="1"/>
</dbReference>
<keyword evidence="2" id="KW-1185">Reference proteome</keyword>
<reference evidence="1" key="1">
    <citation type="submission" date="2009-01" db="EMBL/GenBank/DDBJ databases">
        <authorList>
            <person name="Qin X."/>
            <person name="Bachman B."/>
            <person name="Battles P."/>
            <person name="Bell A."/>
            <person name="Bess C."/>
            <person name="Bickham C."/>
            <person name="Chaboub L."/>
            <person name="Chen D."/>
            <person name="Coyle M."/>
            <person name="Deiros D.R."/>
            <person name="Dinh H."/>
            <person name="Forbes L."/>
            <person name="Fowler G."/>
            <person name="Francisco L."/>
            <person name="Fu Q."/>
            <person name="Gubbala S."/>
            <person name="Hale W."/>
            <person name="Han Y."/>
            <person name="Hemphill L."/>
            <person name="Highlander S.K."/>
            <person name="Hirani K."/>
            <person name="Hogues M."/>
            <person name="Jackson L."/>
            <person name="Jakkamsetti A."/>
            <person name="Javaid M."/>
            <person name="Jiang H."/>
            <person name="Korchina V."/>
            <person name="Kovar C."/>
            <person name="Lara F."/>
            <person name="Lee S."/>
            <person name="Mata R."/>
            <person name="Mathew T."/>
            <person name="Moen C."/>
            <person name="Morales K."/>
            <person name="Munidasa M."/>
            <person name="Nazareth L."/>
            <person name="Ngo R."/>
            <person name="Nguyen L."/>
            <person name="Okwuonu G."/>
            <person name="Ongeri F."/>
            <person name="Patil S."/>
            <person name="Petrosino J."/>
            <person name="Pham C."/>
            <person name="Pham P."/>
            <person name="Pu L.-L."/>
            <person name="Puazo M."/>
            <person name="Raj R."/>
            <person name="Reid J."/>
            <person name="Rouhana J."/>
            <person name="Saada N."/>
            <person name="Shang Y."/>
            <person name="Simmons D."/>
            <person name="Thornton R."/>
            <person name="Warren J."/>
            <person name="Weissenberger G."/>
            <person name="Zhang J."/>
            <person name="Zhang L."/>
            <person name="Zhou C."/>
            <person name="Zhu D."/>
            <person name="Muzny D."/>
            <person name="Worley K."/>
            <person name="Gibbs R."/>
        </authorList>
    </citation>
    <scope>NUCLEOTIDE SEQUENCE [LARGE SCALE GENOMIC DNA]</scope>
    <source>
        <strain evidence="1">LMS2-1</strain>
    </source>
</reference>
<gene>
    <name evidence="1" type="ORF">HMPREF0539_0402</name>
</gene>
<dbReference type="InterPro" id="IPR006379">
    <property type="entry name" value="HAD-SF_hydro_IIB"/>
</dbReference>
<proteinExistence type="predicted"/>
<dbReference type="PANTHER" id="PTHR10000:SF25">
    <property type="entry name" value="PHOSPHATASE YKRA-RELATED"/>
    <property type="match status" value="1"/>
</dbReference>
<dbReference type="SUPFAM" id="SSF56784">
    <property type="entry name" value="HAD-like"/>
    <property type="match status" value="1"/>
</dbReference>
<dbReference type="InterPro" id="IPR000150">
    <property type="entry name" value="Cof"/>
</dbReference>
<dbReference type="Gene3D" id="3.30.1240.10">
    <property type="match status" value="1"/>
</dbReference>
<dbReference type="HOGENOM" id="CLU_044146_7_0_9"/>
<dbReference type="AlphaFoldDB" id="C2JU18"/>
<dbReference type="Gene3D" id="3.40.50.1000">
    <property type="entry name" value="HAD superfamily/HAD-like"/>
    <property type="match status" value="1"/>
</dbReference>
<dbReference type="NCBIfam" id="TIGR00099">
    <property type="entry name" value="Cof-subfamily"/>
    <property type="match status" value="1"/>
</dbReference>
<comment type="caution">
    <text evidence="1">The sequence shown here is derived from an EMBL/GenBank/DDBJ whole genome shotgun (WGS) entry which is preliminary data.</text>
</comment>
<dbReference type="GO" id="GO:0016791">
    <property type="term" value="F:phosphatase activity"/>
    <property type="evidence" value="ECO:0007669"/>
    <property type="project" value="UniProtKB-ARBA"/>
</dbReference>
<dbReference type="InterPro" id="IPR023214">
    <property type="entry name" value="HAD_sf"/>
</dbReference>
<dbReference type="EMBL" id="ACIZ01000019">
    <property type="protein sequence ID" value="EEN81411.1"/>
    <property type="molecule type" value="Genomic_DNA"/>
</dbReference>
<name>C2JU18_LACRM</name>
<dbReference type="Proteomes" id="UP000004525">
    <property type="component" value="Unassembled WGS sequence"/>
</dbReference>
<sequence length="265" mass="29373">MEETMYKAVVFFDLDKTLLNDEKQVPPENVAALKALEANHVLPVIATGRNYYELDDIMAVTGVRSAIAANGGDIFLEGEHIFQSVIGEPQLTRFLNASAARNIQVAMYTSDQSALTGHNELTTDNYAQVRQTPPPIKPDFYKHEAVCMLLMFVPWTDAGDQVGQQFIKDFPEMTFYRNSHYTFDVVNRGISKGTGMNILLNQPALRDIPTYAFGDGYNDIPLLQAADTGIAMGNAYPKVAAVADYQTDDYRSHGIPNALAHFNLI</sequence>
<dbReference type="GO" id="GO:0005829">
    <property type="term" value="C:cytosol"/>
    <property type="evidence" value="ECO:0007669"/>
    <property type="project" value="TreeGrafter"/>
</dbReference>
<dbReference type="NCBIfam" id="TIGR01484">
    <property type="entry name" value="HAD-SF-IIB"/>
    <property type="match status" value="1"/>
</dbReference>
<dbReference type="PANTHER" id="PTHR10000">
    <property type="entry name" value="PHOSPHOSERINE PHOSPHATASE"/>
    <property type="match status" value="1"/>
</dbReference>
<protein>
    <submittedName>
        <fullName evidence="1">Cof-like hydrolase</fullName>
    </submittedName>
</protein>
<evidence type="ECO:0000313" key="1">
    <source>
        <dbReference type="EMBL" id="EEN81411.1"/>
    </source>
</evidence>
<dbReference type="Pfam" id="PF08282">
    <property type="entry name" value="Hydrolase_3"/>
    <property type="match status" value="1"/>
</dbReference>
<dbReference type="GO" id="GO:0000287">
    <property type="term" value="F:magnesium ion binding"/>
    <property type="evidence" value="ECO:0007669"/>
    <property type="project" value="TreeGrafter"/>
</dbReference>
<dbReference type="SFLD" id="SFLDG01140">
    <property type="entry name" value="C2.B:_Phosphomannomutase_and_P"/>
    <property type="match status" value="1"/>
</dbReference>
<evidence type="ECO:0000313" key="2">
    <source>
        <dbReference type="Proteomes" id="UP000004525"/>
    </source>
</evidence>
<organism evidence="1 2">
    <name type="scientific">Lacticaseibacillus rhamnosus (strain LMS2-1)</name>
    <dbReference type="NCBI Taxonomy" id="525361"/>
    <lineage>
        <taxon>Bacteria</taxon>
        <taxon>Bacillati</taxon>
        <taxon>Bacillota</taxon>
        <taxon>Bacilli</taxon>
        <taxon>Lactobacillales</taxon>
        <taxon>Lactobacillaceae</taxon>
        <taxon>Lacticaseibacillus</taxon>
    </lineage>
</organism>
<dbReference type="PROSITE" id="PS01229">
    <property type="entry name" value="COF_2"/>
    <property type="match status" value="1"/>
</dbReference>